<name>A0AAP9IVA8_BACOV</name>
<dbReference type="InterPro" id="IPR000421">
    <property type="entry name" value="FA58C"/>
</dbReference>
<sequence>MQPLKCEPDEKYTYQGANLLVDGLQGDDNYRSGRYIGLYGQNFDAIIDLQETKEISSVSLGTYLVPGDYIFGLTGLEIYGSNDGSAYSKIASKTIPVLEKGSKNNVLKRDTVSFGKTKARYVRIIGKNTPVLPKWHPGAGKRTYLFLDEITID</sequence>
<dbReference type="Gene3D" id="2.60.120.260">
    <property type="entry name" value="Galactose-binding domain-like"/>
    <property type="match status" value="1"/>
</dbReference>
<reference evidence="3" key="1">
    <citation type="journal article" date="2018" name="J. Anim. Genet.">
        <title>Acquired interbacterial defense systems protect against interspecies antagonism in the human gut microbiome.</title>
        <authorList>
            <person name="Ross B.D."/>
            <person name="Verster A.J."/>
            <person name="Radey M.C."/>
            <person name="Schmidtke D.T."/>
            <person name="Pope C.E."/>
            <person name="Hoffman L.R."/>
            <person name="Hajjar A."/>
            <person name="Peterson S.B."/>
            <person name="Borenstein E."/>
            <person name="Mougous J."/>
        </authorList>
    </citation>
    <scope>NUCLEOTIDE SEQUENCE [LARGE SCALE GENOMIC DNA]</scope>
    <source>
        <strain evidence="3">3725 D1 iv</strain>
    </source>
</reference>
<evidence type="ECO:0000313" key="3">
    <source>
        <dbReference type="Proteomes" id="UP000318823"/>
    </source>
</evidence>
<dbReference type="AlphaFoldDB" id="A0AAP9IVA8"/>
<evidence type="ECO:0000313" key="2">
    <source>
        <dbReference type="EMBL" id="QDM08716.1"/>
    </source>
</evidence>
<dbReference type="SUPFAM" id="SSF49785">
    <property type="entry name" value="Galactose-binding domain-like"/>
    <property type="match status" value="1"/>
</dbReference>
<evidence type="ECO:0000259" key="1">
    <source>
        <dbReference type="Pfam" id="PF00754"/>
    </source>
</evidence>
<feature type="domain" description="F5/8 type C" evidence="1">
    <location>
        <begin position="14"/>
        <end position="135"/>
    </location>
</feature>
<dbReference type="EMBL" id="CP041395">
    <property type="protein sequence ID" value="QDM08716.1"/>
    <property type="molecule type" value="Genomic_DNA"/>
</dbReference>
<accession>A0AAP9IVA8</accession>
<dbReference type="InterPro" id="IPR008979">
    <property type="entry name" value="Galactose-bd-like_sf"/>
</dbReference>
<organism evidence="2 3">
    <name type="scientific">Bacteroides ovatus</name>
    <dbReference type="NCBI Taxonomy" id="28116"/>
    <lineage>
        <taxon>Bacteria</taxon>
        <taxon>Pseudomonadati</taxon>
        <taxon>Bacteroidota</taxon>
        <taxon>Bacteroidia</taxon>
        <taxon>Bacteroidales</taxon>
        <taxon>Bacteroidaceae</taxon>
        <taxon>Bacteroides</taxon>
    </lineage>
</organism>
<dbReference type="RefSeq" id="WP_080707532.1">
    <property type="nucleotide sequence ID" value="NZ_CP041395.1"/>
</dbReference>
<dbReference type="Pfam" id="PF00754">
    <property type="entry name" value="F5_F8_type_C"/>
    <property type="match status" value="1"/>
</dbReference>
<dbReference type="Proteomes" id="UP000318823">
    <property type="component" value="Chromosome"/>
</dbReference>
<gene>
    <name evidence="2" type="ORF">DYI28_08240</name>
</gene>
<proteinExistence type="predicted"/>
<protein>
    <submittedName>
        <fullName evidence="2">Discoidin domain-containing protein</fullName>
    </submittedName>
</protein>